<dbReference type="AlphaFoldDB" id="A0A0V8J4P3"/>
<sequence length="77" mass="8918">MFEQSGQQALLDILVHLLFIGITWWAMQALNFDTFIRKGKVIQARVLFILVTIALASLVSNFFLAYLNYSTQLKYLF</sequence>
<reference evidence="2 3" key="1">
    <citation type="journal article" date="2014" name="Antonie Van Leeuwenhoek">
        <title>Fictibacillus enclensis sp. nov., isolated from marine sediment.</title>
        <authorList>
            <person name="Dastager S.G."/>
            <person name="Mawlankar R."/>
            <person name="Srinivasan K."/>
            <person name="Tang S.K."/>
            <person name="Lee J.C."/>
            <person name="Ramana V.V."/>
            <person name="Shouche Y.S."/>
        </authorList>
    </citation>
    <scope>NUCLEOTIDE SEQUENCE [LARGE SCALE GENOMIC DNA]</scope>
    <source>
        <strain evidence="2 3">NIO-1003</strain>
    </source>
</reference>
<evidence type="ECO:0008006" key="4">
    <source>
        <dbReference type="Google" id="ProtNLM"/>
    </source>
</evidence>
<gene>
    <name evidence="2" type="ORF">AS030_16445</name>
</gene>
<dbReference type="Pfam" id="PF06612">
    <property type="entry name" value="DUF1146"/>
    <property type="match status" value="1"/>
</dbReference>
<evidence type="ECO:0000256" key="1">
    <source>
        <dbReference type="SAM" id="Phobius"/>
    </source>
</evidence>
<keyword evidence="1" id="KW-1133">Transmembrane helix</keyword>
<dbReference type="EMBL" id="LNQN01000005">
    <property type="protein sequence ID" value="KSU81876.1"/>
    <property type="molecule type" value="Genomic_DNA"/>
</dbReference>
<dbReference type="RefSeq" id="WP_061973604.1">
    <property type="nucleotide sequence ID" value="NZ_FMAV01000003.1"/>
</dbReference>
<evidence type="ECO:0000313" key="3">
    <source>
        <dbReference type="Proteomes" id="UP000054099"/>
    </source>
</evidence>
<feature type="transmembrane region" description="Helical" evidence="1">
    <location>
        <begin position="6"/>
        <end position="26"/>
    </location>
</feature>
<accession>A0A0V8J4P3</accession>
<keyword evidence="1" id="KW-0472">Membrane</keyword>
<protein>
    <recommendedName>
        <fullName evidence="4">DUF1146 domain-containing protein</fullName>
    </recommendedName>
</protein>
<dbReference type="InterPro" id="IPR009526">
    <property type="entry name" value="DUF1146"/>
</dbReference>
<dbReference type="NCBIfam" id="TIGR02327">
    <property type="entry name" value="int_mem_ywzB"/>
    <property type="match status" value="1"/>
</dbReference>
<dbReference type="Proteomes" id="UP000054099">
    <property type="component" value="Unassembled WGS sequence"/>
</dbReference>
<keyword evidence="1" id="KW-0812">Transmembrane</keyword>
<comment type="caution">
    <text evidence="2">The sequence shown here is derived from an EMBL/GenBank/DDBJ whole genome shotgun (WGS) entry which is preliminary data.</text>
</comment>
<dbReference type="OrthoDB" id="1651016at2"/>
<name>A0A0V8J4P3_9BACL</name>
<organism evidence="2 3">
    <name type="scientific">Fictibacillus enclensis</name>
    <dbReference type="NCBI Taxonomy" id="1017270"/>
    <lineage>
        <taxon>Bacteria</taxon>
        <taxon>Bacillati</taxon>
        <taxon>Bacillota</taxon>
        <taxon>Bacilli</taxon>
        <taxon>Bacillales</taxon>
        <taxon>Fictibacillaceae</taxon>
        <taxon>Fictibacillus</taxon>
    </lineage>
</organism>
<proteinExistence type="predicted"/>
<keyword evidence="3" id="KW-1185">Reference proteome</keyword>
<evidence type="ECO:0000313" key="2">
    <source>
        <dbReference type="EMBL" id="KSU81876.1"/>
    </source>
</evidence>
<feature type="transmembrane region" description="Helical" evidence="1">
    <location>
        <begin position="46"/>
        <end position="67"/>
    </location>
</feature>